<sequence>MPLPCRPPETSTSRDGKKRWAPTSRWSLPMSAEALAIESDFFAPRAAIDDLLSEFLTEKAQNASVPGQAALALLLRDFVAGGKRVRPLLCVTGWLAAGGRGDPAQAVRLAASIELAHACALIHDDIMDASDSRRGRPTVHRVLADHHHVPSTAQRYGLSGAILLGDLALVWSDELLHTTPMPDAHRVAVMRCVDLARSELIGGQHLDLLTTGDLHVSIETTMSVVRYKTAKYTIERPLQVGAALAGAGRQVMDACSAYGVPLGEAFQLRDDVLGVFGDPDRMGKSRLDDLREGKCTSLIVHALRASGPAQAGRLRALIGDPHLGEQEAAEVRDILTSTGARAAVERMIEERYRQALDALASAPFPHGASRILENVVETVVHRTA</sequence>
<reference evidence="8" key="2">
    <citation type="submission" date="2020-09" db="EMBL/GenBank/DDBJ databases">
        <authorList>
            <person name="Sun Q."/>
            <person name="Ohkuma M."/>
        </authorList>
    </citation>
    <scope>NUCLEOTIDE SEQUENCE</scope>
    <source>
        <strain evidence="8">JCM 4335</strain>
    </source>
</reference>
<dbReference type="EMBL" id="BMSV01000002">
    <property type="protein sequence ID" value="GGP96351.1"/>
    <property type="molecule type" value="Genomic_DNA"/>
</dbReference>
<evidence type="ECO:0000256" key="5">
    <source>
        <dbReference type="ARBA" id="ARBA00022842"/>
    </source>
</evidence>
<keyword evidence="3 6" id="KW-0808">Transferase</keyword>
<evidence type="ECO:0000256" key="6">
    <source>
        <dbReference type="RuleBase" id="RU004466"/>
    </source>
</evidence>
<proteinExistence type="inferred from homology"/>
<comment type="caution">
    <text evidence="8">The sequence shown here is derived from an EMBL/GenBank/DDBJ whole genome shotgun (WGS) entry which is preliminary data.</text>
</comment>
<evidence type="ECO:0000256" key="7">
    <source>
        <dbReference type="SAM" id="MobiDB-lite"/>
    </source>
</evidence>
<evidence type="ECO:0000256" key="1">
    <source>
        <dbReference type="ARBA" id="ARBA00001946"/>
    </source>
</evidence>
<dbReference type="CDD" id="cd00685">
    <property type="entry name" value="Trans_IPPS_HT"/>
    <property type="match status" value="1"/>
</dbReference>
<dbReference type="GO" id="GO:0008299">
    <property type="term" value="P:isoprenoid biosynthetic process"/>
    <property type="evidence" value="ECO:0007669"/>
    <property type="project" value="InterPro"/>
</dbReference>
<name>A0A918AX56_9ACTN</name>
<organism evidence="8 9">
    <name type="scientific">Streptomyces roseolilacinus</name>
    <dbReference type="NCBI Taxonomy" id="66904"/>
    <lineage>
        <taxon>Bacteria</taxon>
        <taxon>Bacillati</taxon>
        <taxon>Actinomycetota</taxon>
        <taxon>Actinomycetes</taxon>
        <taxon>Kitasatosporales</taxon>
        <taxon>Streptomycetaceae</taxon>
        <taxon>Streptomyces</taxon>
    </lineage>
</organism>
<evidence type="ECO:0000313" key="8">
    <source>
        <dbReference type="EMBL" id="GGP96351.1"/>
    </source>
</evidence>
<dbReference type="InterPro" id="IPR033749">
    <property type="entry name" value="Polyprenyl_synt_CS"/>
</dbReference>
<evidence type="ECO:0000313" key="9">
    <source>
        <dbReference type="Proteomes" id="UP000654123"/>
    </source>
</evidence>
<dbReference type="SFLD" id="SFLDG01017">
    <property type="entry name" value="Polyprenyl_Transferase_Like"/>
    <property type="match status" value="1"/>
</dbReference>
<protein>
    <submittedName>
        <fullName evidence="8">Polyprenyl synthetase</fullName>
    </submittedName>
</protein>
<dbReference type="GO" id="GO:0046872">
    <property type="term" value="F:metal ion binding"/>
    <property type="evidence" value="ECO:0007669"/>
    <property type="project" value="UniProtKB-KW"/>
</dbReference>
<evidence type="ECO:0000256" key="2">
    <source>
        <dbReference type="ARBA" id="ARBA00006706"/>
    </source>
</evidence>
<dbReference type="GO" id="GO:0004659">
    <property type="term" value="F:prenyltransferase activity"/>
    <property type="evidence" value="ECO:0007669"/>
    <property type="project" value="InterPro"/>
</dbReference>
<dbReference type="SUPFAM" id="SSF48576">
    <property type="entry name" value="Terpenoid synthases"/>
    <property type="match status" value="1"/>
</dbReference>
<dbReference type="PROSITE" id="PS00444">
    <property type="entry name" value="POLYPRENYL_SYNTHASE_2"/>
    <property type="match status" value="1"/>
</dbReference>
<comment type="similarity">
    <text evidence="2 6">Belongs to the FPP/GGPP synthase family.</text>
</comment>
<dbReference type="PANTHER" id="PTHR12001:SF85">
    <property type="entry name" value="SHORT CHAIN ISOPRENYL DIPHOSPHATE SYNTHASE"/>
    <property type="match status" value="1"/>
</dbReference>
<gene>
    <name evidence="8" type="ORF">GCM10010249_13170</name>
</gene>
<evidence type="ECO:0000256" key="3">
    <source>
        <dbReference type="ARBA" id="ARBA00022679"/>
    </source>
</evidence>
<dbReference type="PANTHER" id="PTHR12001">
    <property type="entry name" value="GERANYLGERANYL PYROPHOSPHATE SYNTHASE"/>
    <property type="match status" value="1"/>
</dbReference>
<comment type="cofactor">
    <cofactor evidence="1">
        <name>Mg(2+)</name>
        <dbReference type="ChEBI" id="CHEBI:18420"/>
    </cofactor>
</comment>
<dbReference type="InterPro" id="IPR000092">
    <property type="entry name" value="Polyprenyl_synt"/>
</dbReference>
<evidence type="ECO:0000256" key="4">
    <source>
        <dbReference type="ARBA" id="ARBA00022723"/>
    </source>
</evidence>
<reference evidence="8" key="1">
    <citation type="journal article" date="2014" name="Int. J. Syst. Evol. Microbiol.">
        <title>Complete genome sequence of Corynebacterium casei LMG S-19264T (=DSM 44701T), isolated from a smear-ripened cheese.</title>
        <authorList>
            <consortium name="US DOE Joint Genome Institute (JGI-PGF)"/>
            <person name="Walter F."/>
            <person name="Albersmeier A."/>
            <person name="Kalinowski J."/>
            <person name="Ruckert C."/>
        </authorList>
    </citation>
    <scope>NUCLEOTIDE SEQUENCE</scope>
    <source>
        <strain evidence="8">JCM 4335</strain>
    </source>
</reference>
<dbReference type="Gene3D" id="1.10.600.10">
    <property type="entry name" value="Farnesyl Diphosphate Synthase"/>
    <property type="match status" value="1"/>
</dbReference>
<dbReference type="AlphaFoldDB" id="A0A918AX56"/>
<dbReference type="SFLD" id="SFLDS00005">
    <property type="entry name" value="Isoprenoid_Synthase_Type_I"/>
    <property type="match status" value="1"/>
</dbReference>
<dbReference type="PROSITE" id="PS00723">
    <property type="entry name" value="POLYPRENYL_SYNTHASE_1"/>
    <property type="match status" value="1"/>
</dbReference>
<keyword evidence="5" id="KW-0460">Magnesium</keyword>
<dbReference type="InterPro" id="IPR008949">
    <property type="entry name" value="Isoprenoid_synthase_dom_sf"/>
</dbReference>
<accession>A0A918AX56</accession>
<keyword evidence="9" id="KW-1185">Reference proteome</keyword>
<dbReference type="Proteomes" id="UP000654123">
    <property type="component" value="Unassembled WGS sequence"/>
</dbReference>
<keyword evidence="4" id="KW-0479">Metal-binding</keyword>
<feature type="region of interest" description="Disordered" evidence="7">
    <location>
        <begin position="1"/>
        <end position="22"/>
    </location>
</feature>
<dbReference type="Pfam" id="PF00348">
    <property type="entry name" value="polyprenyl_synt"/>
    <property type="match status" value="1"/>
</dbReference>